<dbReference type="AlphaFoldDB" id="A0A7J7JM73"/>
<feature type="compositionally biased region" description="Basic and acidic residues" evidence="1">
    <location>
        <begin position="87"/>
        <end position="97"/>
    </location>
</feature>
<gene>
    <name evidence="2" type="ORF">EB796_014531</name>
</gene>
<keyword evidence="3" id="KW-1185">Reference proteome</keyword>
<comment type="caution">
    <text evidence="2">The sequence shown here is derived from an EMBL/GenBank/DDBJ whole genome shotgun (WGS) entry which is preliminary data.</text>
</comment>
<sequence>MYLGKECNITSTEDGRLQLRYFDYEDIITDDSDDDESQYSDAESSHEESQPGSDNIVNKDSPAREEDWDYSIGSAGSVRTPPVKLSPPDRDNEHEAAAEWSATSVNEPMICDVAENKPTISNTADSCACLTISNNLDRGGGTDQSVLTSDFSSTYSDAMTNNENDGETTEYVNALSYAGHTPPYFVTAGYSADPVSVG</sequence>
<evidence type="ECO:0000313" key="2">
    <source>
        <dbReference type="EMBL" id="KAF6027165.1"/>
    </source>
</evidence>
<dbReference type="Proteomes" id="UP000593567">
    <property type="component" value="Unassembled WGS sequence"/>
</dbReference>
<proteinExistence type="predicted"/>
<name>A0A7J7JM73_BUGNE</name>
<protein>
    <submittedName>
        <fullName evidence="2">Uncharacterized protein</fullName>
    </submittedName>
</protein>
<accession>A0A7J7JM73</accession>
<reference evidence="2" key="1">
    <citation type="submission" date="2020-06" db="EMBL/GenBank/DDBJ databases">
        <title>Draft genome of Bugula neritina, a colonial animal packing powerful symbionts and potential medicines.</title>
        <authorList>
            <person name="Rayko M."/>
        </authorList>
    </citation>
    <scope>NUCLEOTIDE SEQUENCE [LARGE SCALE GENOMIC DNA]</scope>
    <source>
        <strain evidence="2">Kwan_BN1</strain>
    </source>
</reference>
<evidence type="ECO:0000313" key="3">
    <source>
        <dbReference type="Proteomes" id="UP000593567"/>
    </source>
</evidence>
<feature type="compositionally biased region" description="Acidic residues" evidence="1">
    <location>
        <begin position="28"/>
        <end position="38"/>
    </location>
</feature>
<organism evidence="2 3">
    <name type="scientific">Bugula neritina</name>
    <name type="common">Brown bryozoan</name>
    <name type="synonym">Sertularia neritina</name>
    <dbReference type="NCBI Taxonomy" id="10212"/>
    <lineage>
        <taxon>Eukaryota</taxon>
        <taxon>Metazoa</taxon>
        <taxon>Spiralia</taxon>
        <taxon>Lophotrochozoa</taxon>
        <taxon>Bryozoa</taxon>
        <taxon>Gymnolaemata</taxon>
        <taxon>Cheilostomatida</taxon>
        <taxon>Flustrina</taxon>
        <taxon>Buguloidea</taxon>
        <taxon>Bugulidae</taxon>
        <taxon>Bugula</taxon>
    </lineage>
</organism>
<evidence type="ECO:0000256" key="1">
    <source>
        <dbReference type="SAM" id="MobiDB-lite"/>
    </source>
</evidence>
<feature type="region of interest" description="Disordered" evidence="1">
    <location>
        <begin position="28"/>
        <end position="101"/>
    </location>
</feature>
<dbReference type="EMBL" id="VXIV02002131">
    <property type="protein sequence ID" value="KAF6027165.1"/>
    <property type="molecule type" value="Genomic_DNA"/>
</dbReference>